<dbReference type="Gene3D" id="3.40.50.12780">
    <property type="entry name" value="N-terminal domain of ligase-like"/>
    <property type="match status" value="1"/>
</dbReference>
<reference evidence="2 3" key="1">
    <citation type="submission" date="2019-03" db="EMBL/GenBank/DDBJ databases">
        <title>Comparative insights into the high quality Complete genome sequence of highly metal resistant Cupriavidus metallidurans strain BS1 isolated from a gold-copper mine.</title>
        <authorList>
            <person name="Mazhar H.S."/>
            <person name="Rensing C."/>
        </authorList>
    </citation>
    <scope>NUCLEOTIDE SEQUENCE [LARGE SCALE GENOMIC DNA]</scope>
    <source>
        <strain evidence="2 3">BS1</strain>
    </source>
</reference>
<gene>
    <name evidence="2" type="ORF">DDF84_025190</name>
</gene>
<evidence type="ECO:0000313" key="3">
    <source>
        <dbReference type="Proteomes" id="UP000253772"/>
    </source>
</evidence>
<protein>
    <submittedName>
        <fullName evidence="2">Feruloyl-CoA synthase</fullName>
    </submittedName>
</protein>
<dbReference type="PANTHER" id="PTHR24096">
    <property type="entry name" value="LONG-CHAIN-FATTY-ACID--COA LIGASE"/>
    <property type="match status" value="1"/>
</dbReference>
<dbReference type="OrthoDB" id="9766486at2"/>
<dbReference type="PROSITE" id="PS00455">
    <property type="entry name" value="AMP_BINDING"/>
    <property type="match status" value="1"/>
</dbReference>
<proteinExistence type="predicted"/>
<organism evidence="2 3">
    <name type="scientific">Cupriavidus metallidurans</name>
    <dbReference type="NCBI Taxonomy" id="119219"/>
    <lineage>
        <taxon>Bacteria</taxon>
        <taxon>Pseudomonadati</taxon>
        <taxon>Pseudomonadota</taxon>
        <taxon>Betaproteobacteria</taxon>
        <taxon>Burkholderiales</taxon>
        <taxon>Burkholderiaceae</taxon>
        <taxon>Cupriavidus</taxon>
    </lineage>
</organism>
<sequence length="631" mass="67888">MTATSAARSDTAPKFRPTVFPPRTTLVEQRTDGTIVLRCANPPADPAQRGLGEFAAHWAVQRGDTCAFAERESTSPDAPWRMITWAEIWQQIQAVGAALLEMDLGADRPLMILSGNSIEHAILVLAAEHIGVPVAPVSPAYSLVSKDFARLRDVVSLVPPGAIFVQDAGAFARALDVIGKPDVPVIAVHGARDGQRDWASLVATAVTPARRAAVQAAHDAIREDDLGRVLFTSGSTGVPKAVALSHGNLRAVAAYYLESFRPLLERPSRYLDWLPWHHGLGGVLNMTRVVTLGGSHYIDDGRPLPGHFERTVRNMRDVAATVFTAVPAGWTMLVAAAERDPEVARNLFSEAVNFSYGGASLPRDVWDRIHALSERTIGERVAFCSGLACTESSGVGLYCTWPSETTGNIGVPAPGVSAKLVPLEGGDGRYEIRIKGPNVFKGYLQRPDLTAAAFDEEGFFKMGDAVRLQDPSDPARGLSFAGRVAEDFKLTNGTWVRTGAVRLTLVEQCAPLLNDAVICGHDHDYLAALAWPNVAACRSLAPELAALDAEALVRHPIVVEAIRTRLHAPASGKSASLSVRRVMLMAEPPSMDANEIADKGYVNQAATRARRAHLVEALFHPEPESHIACVR</sequence>
<dbReference type="AlphaFoldDB" id="A0A482IX12"/>
<dbReference type="PANTHER" id="PTHR24096:SF420">
    <property type="entry name" value="LONG-CHAIN-FATTY-ACID--COA LIGASE-RELATED"/>
    <property type="match status" value="1"/>
</dbReference>
<dbReference type="EMBL" id="CP037901">
    <property type="protein sequence ID" value="QBP12951.1"/>
    <property type="molecule type" value="Genomic_DNA"/>
</dbReference>
<dbReference type="Pfam" id="PF00501">
    <property type="entry name" value="AMP-binding"/>
    <property type="match status" value="1"/>
</dbReference>
<accession>A0A482IX12</accession>
<dbReference type="Proteomes" id="UP000253772">
    <property type="component" value="Chromosome c2"/>
</dbReference>
<feature type="domain" description="AMP-dependent synthetase/ligase" evidence="1">
    <location>
        <begin position="58"/>
        <end position="444"/>
    </location>
</feature>
<dbReference type="InterPro" id="IPR000873">
    <property type="entry name" value="AMP-dep_synth/lig_dom"/>
</dbReference>
<evidence type="ECO:0000313" key="2">
    <source>
        <dbReference type="EMBL" id="QBP12951.1"/>
    </source>
</evidence>
<dbReference type="InterPro" id="IPR020845">
    <property type="entry name" value="AMP-binding_CS"/>
</dbReference>
<dbReference type="InterPro" id="IPR042099">
    <property type="entry name" value="ANL_N_sf"/>
</dbReference>
<evidence type="ECO:0000259" key="1">
    <source>
        <dbReference type="Pfam" id="PF00501"/>
    </source>
</evidence>
<dbReference type="SUPFAM" id="SSF56801">
    <property type="entry name" value="Acetyl-CoA synthetase-like"/>
    <property type="match status" value="1"/>
</dbReference>
<dbReference type="GO" id="GO:0016405">
    <property type="term" value="F:CoA-ligase activity"/>
    <property type="evidence" value="ECO:0007669"/>
    <property type="project" value="TreeGrafter"/>
</dbReference>
<dbReference type="RefSeq" id="WP_017513985.1">
    <property type="nucleotide sequence ID" value="NZ_CP037901.1"/>
</dbReference>
<name>A0A482IX12_9BURK</name>